<keyword evidence="1" id="KW-1133">Transmembrane helix</keyword>
<accession>A0A426SG19</accession>
<organism evidence="3 4">
    <name type="scientific">Brachybacterium paraconglomeratum</name>
    <dbReference type="NCBI Taxonomy" id="173362"/>
    <lineage>
        <taxon>Bacteria</taxon>
        <taxon>Bacillati</taxon>
        <taxon>Actinomycetota</taxon>
        <taxon>Actinomycetes</taxon>
        <taxon>Micrococcales</taxon>
        <taxon>Dermabacteraceae</taxon>
        <taxon>Brachybacterium</taxon>
    </lineage>
</organism>
<name>A0A426SG19_9MICO</name>
<dbReference type="RefSeq" id="WP_126988734.1">
    <property type="nucleotide sequence ID" value="NZ_ML133863.1"/>
</dbReference>
<feature type="transmembrane region" description="Helical" evidence="1">
    <location>
        <begin position="137"/>
        <end position="161"/>
    </location>
</feature>
<feature type="transmembrane region" description="Helical" evidence="1">
    <location>
        <begin position="6"/>
        <end position="31"/>
    </location>
</feature>
<feature type="domain" description="DUF3592" evidence="2">
    <location>
        <begin position="51"/>
        <end position="117"/>
    </location>
</feature>
<dbReference type="AlphaFoldDB" id="A0A426SG19"/>
<dbReference type="InterPro" id="IPR021994">
    <property type="entry name" value="DUF3592"/>
</dbReference>
<dbReference type="Pfam" id="PF12158">
    <property type="entry name" value="DUF3592"/>
    <property type="match status" value="1"/>
</dbReference>
<evidence type="ECO:0000259" key="2">
    <source>
        <dbReference type="Pfam" id="PF12158"/>
    </source>
</evidence>
<keyword evidence="1" id="KW-0812">Transmembrane</keyword>
<proteinExistence type="predicted"/>
<keyword evidence="4" id="KW-1185">Reference proteome</keyword>
<dbReference type="Proteomes" id="UP000274327">
    <property type="component" value="Unassembled WGS sequence"/>
</dbReference>
<keyword evidence="1" id="KW-0472">Membrane</keyword>
<evidence type="ECO:0000313" key="4">
    <source>
        <dbReference type="Proteomes" id="UP000274327"/>
    </source>
</evidence>
<dbReference type="EMBL" id="QOCI01000017">
    <property type="protein sequence ID" value="RRR17151.1"/>
    <property type="molecule type" value="Genomic_DNA"/>
</dbReference>
<sequence length="167" mass="18385">MDGVRLGFGAFATLFALVVLLLVLVALWMMFSAVRDLLRARRLASSGMRAEGWVISSHVHYSGTREDRSSRVVETIEFTTDRGQTVRANPVVSDAGTVDRSGMSVTVLHDRDRPERFIAPQNGHAISARVPVMRIGFALVFLAVIGIILNGSWMIIGYVPFPWRAAS</sequence>
<evidence type="ECO:0000313" key="3">
    <source>
        <dbReference type="EMBL" id="RRR17151.1"/>
    </source>
</evidence>
<comment type="caution">
    <text evidence="3">The sequence shown here is derived from an EMBL/GenBank/DDBJ whole genome shotgun (WGS) entry which is preliminary data.</text>
</comment>
<dbReference type="GeneID" id="78122466"/>
<reference evidence="3 4" key="1">
    <citation type="submission" date="2018-07" db="EMBL/GenBank/DDBJ databases">
        <title>Brachybacteriurn paraconglorneratum KCTC 9916.</title>
        <authorList>
            <person name="Li Y."/>
        </authorList>
    </citation>
    <scope>NUCLEOTIDE SEQUENCE [LARGE SCALE GENOMIC DNA]</scope>
    <source>
        <strain evidence="3 4">KCTC 9916</strain>
    </source>
</reference>
<evidence type="ECO:0000256" key="1">
    <source>
        <dbReference type="SAM" id="Phobius"/>
    </source>
</evidence>
<gene>
    <name evidence="3" type="ORF">DS079_15720</name>
</gene>
<protein>
    <submittedName>
        <fullName evidence="3">DUF3592 domain-containing protein</fullName>
    </submittedName>
</protein>